<evidence type="ECO:0000256" key="1">
    <source>
        <dbReference type="SAM" id="MobiDB-lite"/>
    </source>
</evidence>
<dbReference type="InterPro" id="IPR023674">
    <property type="entry name" value="Ribosomal_uL1-like"/>
</dbReference>
<dbReference type="Proteomes" id="UP000007350">
    <property type="component" value="Unassembled WGS sequence"/>
</dbReference>
<comment type="caution">
    <text evidence="2">The sequence shown here is derived from an EMBL/GenBank/DDBJ whole genome shotgun (WGS) entry which is preliminary data.</text>
</comment>
<feature type="compositionally biased region" description="Polar residues" evidence="1">
    <location>
        <begin position="155"/>
        <end position="165"/>
    </location>
</feature>
<name>K2MZ29_TRYCR</name>
<dbReference type="EMBL" id="AHKC01011139">
    <property type="protein sequence ID" value="EKF31024.1"/>
    <property type="molecule type" value="Genomic_DNA"/>
</dbReference>
<accession>K2MZ29</accession>
<keyword evidence="3" id="KW-1185">Reference proteome</keyword>
<sequence length="295" mass="32396">MPQDKRLIVTKAVVHKIQRLHGADTEAAAAEGIFIEFVVPPVVVSQCPELLTEHVFQLPNRTYPRNGRTTCLIVPRVISRDAFKINKRHGYYDAVVTAEAICKRDAAEAVRRAALVSKTFSHFVVDERIVSKLPPCILSAAAASLPAKEREGDAVSSSAPGPVTQTEKKGGVGKRKGAKLAEPLTTTKTTTHVPALPKTSRKCITPLRNLEDRTSLTFRLSQGVLGGVVRAKNMGQLTFRVGHAGMTAGDVCENAKSFIFALKREFPTVWKYIHEFTMTSGVTEPIRFMEVHIRN</sequence>
<dbReference type="SUPFAM" id="SSF56808">
    <property type="entry name" value="Ribosomal protein L1"/>
    <property type="match status" value="1"/>
</dbReference>
<evidence type="ECO:0000313" key="3">
    <source>
        <dbReference type="Proteomes" id="UP000007350"/>
    </source>
</evidence>
<dbReference type="AlphaFoldDB" id="K2MZ29"/>
<dbReference type="OrthoDB" id="275261at2759"/>
<evidence type="ECO:0000313" key="2">
    <source>
        <dbReference type="EMBL" id="EKF31024.1"/>
    </source>
</evidence>
<proteinExistence type="predicted"/>
<protein>
    <recommendedName>
        <fullName evidence="4">Ribosomal protein L1p/L10e family</fullName>
    </recommendedName>
</protein>
<organism evidence="2 3">
    <name type="scientific">Trypanosoma cruzi marinkellei</name>
    <dbReference type="NCBI Taxonomy" id="85056"/>
    <lineage>
        <taxon>Eukaryota</taxon>
        <taxon>Discoba</taxon>
        <taxon>Euglenozoa</taxon>
        <taxon>Kinetoplastea</taxon>
        <taxon>Metakinetoplastina</taxon>
        <taxon>Trypanosomatida</taxon>
        <taxon>Trypanosomatidae</taxon>
        <taxon>Trypanosoma</taxon>
        <taxon>Schizotrypanum</taxon>
    </lineage>
</organism>
<feature type="region of interest" description="Disordered" evidence="1">
    <location>
        <begin position="149"/>
        <end position="180"/>
    </location>
</feature>
<gene>
    <name evidence="2" type="ORF">MOQ_005144</name>
</gene>
<reference evidence="2 3" key="1">
    <citation type="journal article" date="2012" name="BMC Genomics">
        <title>Comparative genomic analysis of human infective Trypanosoma cruzi lineages with the bat-restricted subspecies T. cruzi marinkellei.</title>
        <authorList>
            <person name="Franzen O."/>
            <person name="Talavera-Lopez C."/>
            <person name="Ochaya S."/>
            <person name="Butler C.E."/>
            <person name="Messenger L.A."/>
            <person name="Lewis M.D."/>
            <person name="Llewellyn M.S."/>
            <person name="Marinkelle C.J."/>
            <person name="Tyler K.M."/>
            <person name="Miles M.A."/>
            <person name="Andersson B."/>
        </authorList>
    </citation>
    <scope>NUCLEOTIDE SEQUENCE [LARGE SCALE GENOMIC DNA]</scope>
    <source>
        <strain evidence="2 3">B7</strain>
    </source>
</reference>
<evidence type="ECO:0008006" key="4">
    <source>
        <dbReference type="Google" id="ProtNLM"/>
    </source>
</evidence>